<evidence type="ECO:0000313" key="10">
    <source>
        <dbReference type="Proteomes" id="UP001524547"/>
    </source>
</evidence>
<keyword evidence="2" id="KW-1003">Cell membrane</keyword>
<evidence type="ECO:0000256" key="1">
    <source>
        <dbReference type="ARBA" id="ARBA00004651"/>
    </source>
</evidence>
<dbReference type="EMBL" id="JAMZEJ010000006">
    <property type="protein sequence ID" value="MCQ8241439.1"/>
    <property type="molecule type" value="Genomic_DNA"/>
</dbReference>
<feature type="transmembrane region" description="Helical" evidence="8">
    <location>
        <begin position="276"/>
        <end position="294"/>
    </location>
</feature>
<sequence length="501" mass="53985">MLFLALGFLARLFGLGSKPFWLDEVTTVHRSSLPFGELLRDSLSFHHMPLYFVLTSWVVPWGTDEFVLRLPAALFGAVSCALLWRVGLVFAGPVCGAVAAILCCFSPFQVQYGQEARSYTLVLCFILLALDGLMCLSRSPAEAAAPFRRSSVRGAWLRYGFGSAAALDTLGVALFWLLAANLAAALIAATVPGPGRAGFIRRWIVVQLLVIGCYVPFLVAMTLLTRGDLGSGLDWVPPLGWDNLRTSVVGVYGLRITSLIRFRVFPSALAVDGIDWLDLLVAAAGLVGILAGSWRDRAGRVALVALLTLPVCLGLSTLVSSVWMPRYLLWSGPVFLLFVGRGAAMLARRIPAPGRRWVLPPGGVVLAAVCVFNLWPFYRTETKPVWNDAAAWLRPQFRPGDLIVTDDPATVSMMDLYLPANGFAPRDWTKDPALAAQTLAAGGRVWAVHGAVGQNDPYRLDALLALLRPLGAPAVRHRIGLDITVLRLDPPGPAGGARPGG</sequence>
<feature type="transmembrane region" description="Helical" evidence="8">
    <location>
        <begin position="327"/>
        <end position="346"/>
    </location>
</feature>
<comment type="caution">
    <text evidence="9">The sequence shown here is derived from an EMBL/GenBank/DDBJ whole genome shotgun (WGS) entry which is preliminary data.</text>
</comment>
<name>A0ABT1W0E2_9PROT</name>
<keyword evidence="6 8" id="KW-1133">Transmembrane helix</keyword>
<dbReference type="PANTHER" id="PTHR33908">
    <property type="entry name" value="MANNOSYLTRANSFERASE YKCB-RELATED"/>
    <property type="match status" value="1"/>
</dbReference>
<evidence type="ECO:0000256" key="6">
    <source>
        <dbReference type="ARBA" id="ARBA00022989"/>
    </source>
</evidence>
<proteinExistence type="predicted"/>
<feature type="transmembrane region" description="Helical" evidence="8">
    <location>
        <begin position="90"/>
        <end position="108"/>
    </location>
</feature>
<evidence type="ECO:0000256" key="7">
    <source>
        <dbReference type="ARBA" id="ARBA00023136"/>
    </source>
</evidence>
<accession>A0ABT1W0E2</accession>
<organism evidence="9 10">
    <name type="scientific">Rhizosaccharibacter radicis</name>
    <dbReference type="NCBI Taxonomy" id="2782605"/>
    <lineage>
        <taxon>Bacteria</taxon>
        <taxon>Pseudomonadati</taxon>
        <taxon>Pseudomonadota</taxon>
        <taxon>Alphaproteobacteria</taxon>
        <taxon>Acetobacterales</taxon>
        <taxon>Acetobacteraceae</taxon>
        <taxon>Rhizosaccharibacter</taxon>
    </lineage>
</organism>
<evidence type="ECO:0000256" key="5">
    <source>
        <dbReference type="ARBA" id="ARBA00022692"/>
    </source>
</evidence>
<feature type="transmembrane region" description="Helical" evidence="8">
    <location>
        <begin position="159"/>
        <end position="191"/>
    </location>
</feature>
<gene>
    <name evidence="9" type="ORF">NFI88_11390</name>
</gene>
<evidence type="ECO:0008006" key="11">
    <source>
        <dbReference type="Google" id="ProtNLM"/>
    </source>
</evidence>
<comment type="subcellular location">
    <subcellularLocation>
        <location evidence="1">Cell membrane</location>
        <topology evidence="1">Multi-pass membrane protein</topology>
    </subcellularLocation>
</comment>
<evidence type="ECO:0000256" key="4">
    <source>
        <dbReference type="ARBA" id="ARBA00022679"/>
    </source>
</evidence>
<keyword evidence="4" id="KW-0808">Transferase</keyword>
<feature type="transmembrane region" description="Helical" evidence="8">
    <location>
        <begin position="120"/>
        <end position="139"/>
    </location>
</feature>
<feature type="transmembrane region" description="Helical" evidence="8">
    <location>
        <begin position="358"/>
        <end position="378"/>
    </location>
</feature>
<keyword evidence="3" id="KW-0328">Glycosyltransferase</keyword>
<dbReference type="PANTHER" id="PTHR33908:SF11">
    <property type="entry name" value="MEMBRANE PROTEIN"/>
    <property type="match status" value="1"/>
</dbReference>
<evidence type="ECO:0000313" key="9">
    <source>
        <dbReference type="EMBL" id="MCQ8241439.1"/>
    </source>
</evidence>
<dbReference type="InterPro" id="IPR050297">
    <property type="entry name" value="LipidA_mod_glycosyltrf_83"/>
</dbReference>
<dbReference type="RefSeq" id="WP_422920179.1">
    <property type="nucleotide sequence ID" value="NZ_JAMZEJ010000006.1"/>
</dbReference>
<protein>
    <recommendedName>
        <fullName evidence="11">Glycosyltransferase RgtA/B/C/D-like domain-containing protein</fullName>
    </recommendedName>
</protein>
<keyword evidence="10" id="KW-1185">Reference proteome</keyword>
<keyword evidence="7 8" id="KW-0472">Membrane</keyword>
<reference evidence="9 10" key="1">
    <citation type="submission" date="2022-06" db="EMBL/GenBank/DDBJ databases">
        <title>Rhizosaccharibacter gen. nov. sp. nov. KSS12, endophytic bacteria isolated from sugarcane.</title>
        <authorList>
            <person name="Pitiwittayakul N."/>
        </authorList>
    </citation>
    <scope>NUCLEOTIDE SEQUENCE [LARGE SCALE GENOMIC DNA]</scope>
    <source>
        <strain evidence="9 10">KSS12</strain>
    </source>
</reference>
<keyword evidence="5 8" id="KW-0812">Transmembrane</keyword>
<evidence type="ECO:0000256" key="8">
    <source>
        <dbReference type="SAM" id="Phobius"/>
    </source>
</evidence>
<dbReference type="Proteomes" id="UP001524547">
    <property type="component" value="Unassembled WGS sequence"/>
</dbReference>
<evidence type="ECO:0000256" key="2">
    <source>
        <dbReference type="ARBA" id="ARBA00022475"/>
    </source>
</evidence>
<evidence type="ECO:0000256" key="3">
    <source>
        <dbReference type="ARBA" id="ARBA00022676"/>
    </source>
</evidence>
<feature type="transmembrane region" description="Helical" evidence="8">
    <location>
        <begin position="301"/>
        <end position="321"/>
    </location>
</feature>
<feature type="transmembrane region" description="Helical" evidence="8">
    <location>
        <begin position="203"/>
        <end position="224"/>
    </location>
</feature>